<dbReference type="InterPro" id="IPR018461">
    <property type="entry name" value="Na/H_Antiport_NhaC-like_C"/>
</dbReference>
<dbReference type="InterPro" id="IPR004770">
    <property type="entry name" value="Na/H_antiport_NhaC"/>
</dbReference>
<evidence type="ECO:0000313" key="12">
    <source>
        <dbReference type="Proteomes" id="UP001595444"/>
    </source>
</evidence>
<keyword evidence="2" id="KW-0813">Transport</keyword>
<feature type="transmembrane region" description="Helical" evidence="9">
    <location>
        <begin position="243"/>
        <end position="261"/>
    </location>
</feature>
<comment type="caution">
    <text evidence="11">The sequence shown here is derived from an EMBL/GenBank/DDBJ whole genome shotgun (WGS) entry which is preliminary data.</text>
</comment>
<comment type="similarity">
    <text evidence="8">Belongs to the NhaC Na(+)/H(+) (TC 2.A.35) antiporter family.</text>
</comment>
<evidence type="ECO:0000256" key="7">
    <source>
        <dbReference type="ARBA" id="ARBA00023136"/>
    </source>
</evidence>
<keyword evidence="6 9" id="KW-1133">Transmembrane helix</keyword>
<feature type="transmembrane region" description="Helical" evidence="9">
    <location>
        <begin position="335"/>
        <end position="355"/>
    </location>
</feature>
<keyword evidence="5 9" id="KW-0812">Transmembrane</keyword>
<proteinExistence type="inferred from homology"/>
<dbReference type="PANTHER" id="PTHR33451:SF3">
    <property type="entry name" value="MALATE-2H(+)_NA(+)-LACTATE ANTIPORTER"/>
    <property type="match status" value="1"/>
</dbReference>
<feature type="transmembrane region" description="Helical" evidence="9">
    <location>
        <begin position="12"/>
        <end position="35"/>
    </location>
</feature>
<protein>
    <submittedName>
        <fullName evidence="11">Na+/H+ antiporter NhaC</fullName>
    </submittedName>
</protein>
<feature type="transmembrane region" description="Helical" evidence="9">
    <location>
        <begin position="376"/>
        <end position="398"/>
    </location>
</feature>
<feature type="domain" description="Na+/H+ antiporter NhaC-like C-terminal" evidence="10">
    <location>
        <begin position="168"/>
        <end position="477"/>
    </location>
</feature>
<feature type="transmembrane region" description="Helical" evidence="9">
    <location>
        <begin position="454"/>
        <end position="476"/>
    </location>
</feature>
<keyword evidence="7 9" id="KW-0472">Membrane</keyword>
<dbReference type="PANTHER" id="PTHR33451">
    <property type="entry name" value="MALATE-2H(+)/NA(+)-LACTATE ANTIPORTER"/>
    <property type="match status" value="1"/>
</dbReference>
<evidence type="ECO:0000256" key="3">
    <source>
        <dbReference type="ARBA" id="ARBA00022449"/>
    </source>
</evidence>
<feature type="transmembrane region" description="Helical" evidence="9">
    <location>
        <begin position="71"/>
        <end position="97"/>
    </location>
</feature>
<feature type="transmembrane region" description="Helical" evidence="9">
    <location>
        <begin position="41"/>
        <end position="59"/>
    </location>
</feature>
<reference evidence="12" key="1">
    <citation type="journal article" date="2019" name="Int. J. Syst. Evol. Microbiol.">
        <title>The Global Catalogue of Microorganisms (GCM) 10K type strain sequencing project: providing services to taxonomists for standard genome sequencing and annotation.</title>
        <authorList>
            <consortium name="The Broad Institute Genomics Platform"/>
            <consortium name="The Broad Institute Genome Sequencing Center for Infectious Disease"/>
            <person name="Wu L."/>
            <person name="Ma J."/>
        </authorList>
    </citation>
    <scope>NUCLEOTIDE SEQUENCE [LARGE SCALE GENOMIC DNA]</scope>
    <source>
        <strain evidence="12">KCTC 62164</strain>
    </source>
</reference>
<keyword evidence="3" id="KW-0050">Antiport</keyword>
<gene>
    <name evidence="11" type="primary">nhaC</name>
    <name evidence="11" type="ORF">ACFOKA_06660</name>
</gene>
<dbReference type="EMBL" id="JBHRSL010000004">
    <property type="protein sequence ID" value="MFC3051576.1"/>
    <property type="molecule type" value="Genomic_DNA"/>
</dbReference>
<accession>A0ABV7D3I0</accession>
<feature type="transmembrane region" description="Helical" evidence="9">
    <location>
        <begin position="266"/>
        <end position="286"/>
    </location>
</feature>
<evidence type="ECO:0000256" key="1">
    <source>
        <dbReference type="ARBA" id="ARBA00004651"/>
    </source>
</evidence>
<keyword evidence="12" id="KW-1185">Reference proteome</keyword>
<comment type="subcellular location">
    <subcellularLocation>
        <location evidence="1">Cell membrane</location>
        <topology evidence="1">Multi-pass membrane protein</topology>
    </subcellularLocation>
</comment>
<evidence type="ECO:0000256" key="6">
    <source>
        <dbReference type="ARBA" id="ARBA00022989"/>
    </source>
</evidence>
<feature type="transmembrane region" description="Helical" evidence="9">
    <location>
        <begin position="117"/>
        <end position="150"/>
    </location>
</feature>
<dbReference type="Proteomes" id="UP001595444">
    <property type="component" value="Unassembled WGS sequence"/>
</dbReference>
<evidence type="ECO:0000256" key="4">
    <source>
        <dbReference type="ARBA" id="ARBA00022475"/>
    </source>
</evidence>
<evidence type="ECO:0000256" key="9">
    <source>
        <dbReference type="SAM" id="Phobius"/>
    </source>
</evidence>
<name>A0ABV7D3I0_9PROT</name>
<dbReference type="Pfam" id="PF03553">
    <property type="entry name" value="Na_H_antiporter"/>
    <property type="match status" value="1"/>
</dbReference>
<dbReference type="RefSeq" id="WP_228073821.1">
    <property type="nucleotide sequence ID" value="NZ_CP061205.1"/>
</dbReference>
<evidence type="ECO:0000259" key="10">
    <source>
        <dbReference type="Pfam" id="PF03553"/>
    </source>
</evidence>
<sequence>MTTNTSKAENIPLWLAFLPLVSLILMLTAAVSLFGDGAAGGPNQLALLFSAAVAVIVGLSRGQKYADLESAIIDGIMLAMRACLILLMVGSMIGSWMLAGTAPAVIHLGLGVLDPGFFYPATLIICACVAASIGSSWTTAATVGLALVGISNILGLSPEITAGAVISGAYFGDKMSPLSDTTNLAPAMVNVDLFTHIRHMFWTTTPSLIISLILFTWIGWGGVNGEGTVESIIKTRALLEENYNLGFVAFIPLIVLLTLAVKKVPALPTITIGTVTGCIVAVLFQFESTRAFGDSAGDLSTPLAVLKGLWAAMTHGYVASTGDATLDELLSRGGMSSMLSTVWLIISAMCFGGVMEKTGLLTRIVTGALKHVRGTGSLIMTTVFTAIGMNIVAGDQYISIVLPGRMYMMEFARRGLAPQNLSRTLEDAGTMTSALVPWNTCGAFMASTLGVATFAYAPFAFFNIISPITAIVYGFLNIKITKLDESETA</sequence>
<organism evidence="11 12">
    <name type="scientific">Kordiimonas pumila</name>
    <dbReference type="NCBI Taxonomy" id="2161677"/>
    <lineage>
        <taxon>Bacteria</taxon>
        <taxon>Pseudomonadati</taxon>
        <taxon>Pseudomonadota</taxon>
        <taxon>Alphaproteobacteria</taxon>
        <taxon>Kordiimonadales</taxon>
        <taxon>Kordiimonadaceae</taxon>
        <taxon>Kordiimonas</taxon>
    </lineage>
</organism>
<feature type="transmembrane region" description="Helical" evidence="9">
    <location>
        <begin position="200"/>
        <end position="223"/>
    </location>
</feature>
<evidence type="ECO:0000256" key="8">
    <source>
        <dbReference type="ARBA" id="ARBA00038435"/>
    </source>
</evidence>
<dbReference type="InterPro" id="IPR052180">
    <property type="entry name" value="NhaC_Na-H+_Antiporter"/>
</dbReference>
<evidence type="ECO:0000313" key="11">
    <source>
        <dbReference type="EMBL" id="MFC3051576.1"/>
    </source>
</evidence>
<evidence type="ECO:0000256" key="5">
    <source>
        <dbReference type="ARBA" id="ARBA00022692"/>
    </source>
</evidence>
<evidence type="ECO:0000256" key="2">
    <source>
        <dbReference type="ARBA" id="ARBA00022448"/>
    </source>
</evidence>
<keyword evidence="4" id="KW-1003">Cell membrane</keyword>
<dbReference type="NCBIfam" id="TIGR00931">
    <property type="entry name" value="antiport_nhaC"/>
    <property type="match status" value="1"/>
</dbReference>